<evidence type="ECO:0000313" key="1">
    <source>
        <dbReference type="EMBL" id="SNQ62267.1"/>
    </source>
</evidence>
<evidence type="ECO:0000313" key="2">
    <source>
        <dbReference type="Proteomes" id="UP000218615"/>
    </source>
</evidence>
<organism evidence="1 2">
    <name type="scientific">Candidatus Methanoperedens nitratireducens</name>
    <dbReference type="NCBI Taxonomy" id="1392998"/>
    <lineage>
        <taxon>Archaea</taxon>
        <taxon>Methanobacteriati</taxon>
        <taxon>Methanobacteriota</taxon>
        <taxon>Stenosarchaea group</taxon>
        <taxon>Methanomicrobia</taxon>
        <taxon>Methanosarcinales</taxon>
        <taxon>ANME-2 cluster</taxon>
        <taxon>Candidatus Methanoperedentaceae</taxon>
        <taxon>Candidatus Methanoperedens</taxon>
    </lineage>
</organism>
<name>A0A284VSV1_9EURY</name>
<dbReference type="RefSeq" id="WP_096206857.1">
    <property type="nucleotide sequence ID" value="NZ_FZMP01000214.1"/>
</dbReference>
<dbReference type="Proteomes" id="UP000218615">
    <property type="component" value="Unassembled WGS sequence"/>
</dbReference>
<keyword evidence="2" id="KW-1185">Reference proteome</keyword>
<dbReference type="AlphaFoldDB" id="A0A284VSV1"/>
<sequence>MSSNAGLDFAHSLGYKDERELARQNWNAELDRKVEEYFGSHIYLKLREGYINDLVDLRMCLTEREYEFVLTVLRRAALDYEKLVRHGWDEGALVGMNYPRTFRMENGSRGQEKRQALIQIFV</sequence>
<gene>
    <name evidence="1" type="ORF">MNV_660005</name>
</gene>
<accession>A0A284VSV1</accession>
<dbReference type="EMBL" id="FZMP01000214">
    <property type="protein sequence ID" value="SNQ62267.1"/>
    <property type="molecule type" value="Genomic_DNA"/>
</dbReference>
<reference evidence="2" key="1">
    <citation type="submission" date="2017-06" db="EMBL/GenBank/DDBJ databases">
        <authorList>
            <person name="Cremers G."/>
        </authorList>
    </citation>
    <scope>NUCLEOTIDE SEQUENCE [LARGE SCALE GENOMIC DNA]</scope>
</reference>
<proteinExistence type="predicted"/>
<protein>
    <submittedName>
        <fullName evidence="1">Uncharacterized protein</fullName>
    </submittedName>
</protein>